<dbReference type="PANTHER" id="PTHR23501">
    <property type="entry name" value="MAJOR FACILITATOR SUPERFAMILY"/>
    <property type="match status" value="1"/>
</dbReference>
<dbReference type="EMBL" id="BLJY01000008">
    <property type="protein sequence ID" value="GFF18245.1"/>
    <property type="molecule type" value="Genomic_DNA"/>
</dbReference>
<protein>
    <submittedName>
        <fullName evidence="10">MFS general substrate transporter</fullName>
    </submittedName>
</protein>
<keyword evidence="4 9" id="KW-0812">Transmembrane</keyword>
<keyword evidence="11" id="KW-1185">Reference proteome</keyword>
<proteinExistence type="inferred from homology"/>
<dbReference type="InterPro" id="IPR011701">
    <property type="entry name" value="MFS"/>
</dbReference>
<organism evidence="10 11">
    <name type="scientific">Aspergillus terreus</name>
    <dbReference type="NCBI Taxonomy" id="33178"/>
    <lineage>
        <taxon>Eukaryota</taxon>
        <taxon>Fungi</taxon>
        <taxon>Dikarya</taxon>
        <taxon>Ascomycota</taxon>
        <taxon>Pezizomycotina</taxon>
        <taxon>Eurotiomycetes</taxon>
        <taxon>Eurotiomycetidae</taxon>
        <taxon>Eurotiales</taxon>
        <taxon>Aspergillaceae</taxon>
        <taxon>Aspergillus</taxon>
        <taxon>Aspergillus subgen. Circumdati</taxon>
    </lineage>
</organism>
<evidence type="ECO:0000256" key="6">
    <source>
        <dbReference type="ARBA" id="ARBA00023136"/>
    </source>
</evidence>
<feature type="transmembrane region" description="Helical" evidence="9">
    <location>
        <begin position="161"/>
        <end position="179"/>
    </location>
</feature>
<feature type="transmembrane region" description="Helical" evidence="9">
    <location>
        <begin position="342"/>
        <end position="362"/>
    </location>
</feature>
<keyword evidence="7" id="KW-0325">Glycoprotein</keyword>
<evidence type="ECO:0000256" key="8">
    <source>
        <dbReference type="SAM" id="MobiDB-lite"/>
    </source>
</evidence>
<feature type="transmembrane region" description="Helical" evidence="9">
    <location>
        <begin position="73"/>
        <end position="98"/>
    </location>
</feature>
<reference evidence="10 11" key="1">
    <citation type="submission" date="2020-01" db="EMBL/GenBank/DDBJ databases">
        <title>Aspergillus terreus IFO 6365 whole genome shotgun sequence.</title>
        <authorList>
            <person name="Kanamasa S."/>
            <person name="Takahashi H."/>
        </authorList>
    </citation>
    <scope>NUCLEOTIDE SEQUENCE [LARGE SCALE GENOMIC DNA]</scope>
    <source>
        <strain evidence="10 11">IFO 6365</strain>
    </source>
</reference>
<dbReference type="PROSITE" id="PS50850">
    <property type="entry name" value="MFS"/>
    <property type="match status" value="1"/>
</dbReference>
<evidence type="ECO:0000313" key="11">
    <source>
        <dbReference type="Proteomes" id="UP000452235"/>
    </source>
</evidence>
<evidence type="ECO:0000256" key="3">
    <source>
        <dbReference type="ARBA" id="ARBA00022448"/>
    </source>
</evidence>
<name>A0A5M3Z5X9_ASPTE</name>
<feature type="transmembrane region" description="Helical" evidence="9">
    <location>
        <begin position="369"/>
        <end position="388"/>
    </location>
</feature>
<dbReference type="Pfam" id="PF07690">
    <property type="entry name" value="MFS_1"/>
    <property type="match status" value="1"/>
</dbReference>
<keyword evidence="3" id="KW-0813">Transport</keyword>
<dbReference type="SUPFAM" id="SSF103473">
    <property type="entry name" value="MFS general substrate transporter"/>
    <property type="match status" value="1"/>
</dbReference>
<feature type="transmembrane region" description="Helical" evidence="9">
    <location>
        <begin position="232"/>
        <end position="253"/>
    </location>
</feature>
<evidence type="ECO:0000256" key="9">
    <source>
        <dbReference type="SAM" id="Phobius"/>
    </source>
</evidence>
<keyword evidence="5 9" id="KW-1133">Transmembrane helix</keyword>
<comment type="subcellular location">
    <subcellularLocation>
        <location evidence="1">Membrane</location>
        <topology evidence="1">Multi-pass membrane protein</topology>
    </subcellularLocation>
</comment>
<evidence type="ECO:0000256" key="2">
    <source>
        <dbReference type="ARBA" id="ARBA00008335"/>
    </source>
</evidence>
<gene>
    <name evidence="10" type="ORF">ATEIFO6365_0008018900</name>
</gene>
<keyword evidence="6 9" id="KW-0472">Membrane</keyword>
<evidence type="ECO:0000313" key="10">
    <source>
        <dbReference type="EMBL" id="GFF18245.1"/>
    </source>
</evidence>
<dbReference type="Gene3D" id="1.20.1250.20">
    <property type="entry name" value="MFS general substrate transporter like domains"/>
    <property type="match status" value="1"/>
</dbReference>
<evidence type="ECO:0000256" key="5">
    <source>
        <dbReference type="ARBA" id="ARBA00022989"/>
    </source>
</evidence>
<accession>A0A5M3Z5X9</accession>
<dbReference type="GO" id="GO:0005886">
    <property type="term" value="C:plasma membrane"/>
    <property type="evidence" value="ECO:0007669"/>
    <property type="project" value="TreeGrafter"/>
</dbReference>
<feature type="transmembrane region" description="Helical" evidence="9">
    <location>
        <begin position="400"/>
        <end position="419"/>
    </location>
</feature>
<dbReference type="OrthoDB" id="10021397at2759"/>
<feature type="transmembrane region" description="Helical" evidence="9">
    <location>
        <begin position="191"/>
        <end position="211"/>
    </location>
</feature>
<dbReference type="Proteomes" id="UP000452235">
    <property type="component" value="Unassembled WGS sequence"/>
</dbReference>
<dbReference type="InterPro" id="IPR036259">
    <property type="entry name" value="MFS_trans_sf"/>
</dbReference>
<evidence type="ECO:0000256" key="4">
    <source>
        <dbReference type="ARBA" id="ARBA00022692"/>
    </source>
</evidence>
<feature type="region of interest" description="Disordered" evidence="8">
    <location>
        <begin position="1"/>
        <end position="29"/>
    </location>
</feature>
<comment type="similarity">
    <text evidence="2">Belongs to the major facilitator superfamily.</text>
</comment>
<dbReference type="PRINTS" id="PR01036">
    <property type="entry name" value="TCRTETB"/>
</dbReference>
<feature type="transmembrane region" description="Helical" evidence="9">
    <location>
        <begin position="265"/>
        <end position="282"/>
    </location>
</feature>
<sequence>MTGDNPTMDVEKDVTQNEDGSQQDKEDEPQARDWRFWIVFPTLCLSGLAITMEGSIVVTALPSISRSLHTIEYVWVINAYTFASTVFQPLTGWLAQVFGHKPLLLINIVLFGVGSGISGAAPTLAVILVGRLIQGIGGGGIPLVAELIVSDMVPLPERPKMLGIVMATSCLGLLIGPVLGGVIVDHASWRWIFWINCPLAAASLLCLFPVLGRRTQEQREAVAQLGATARRFDWVGNLLLPPSTLAILLPLTMGGKMYAWSSVRIILPLVLGVCGLVAMGVYERSCVNPLIPMRLLRNISALSLQLQSFVQSMIIMWVNYYLTIYFQAVMEMSPQRAGFELMPTIVGMVVFSILGGMAGSMLPGRRSILVNLLAFILMALGLGLFQLLDASATTADHAVLQIIVAAGNGLLMATLLPALQAQFTADDVWSVTALFNYLRSFALVWGVTIPSIIFDQTVDSHLAQLPSSVGAQLEHGGAYARASKAFTQSFDSSIREKVVGLYVQALRATWWGAMSFVLLGLALVPLQYLGRRWG</sequence>
<dbReference type="PANTHER" id="PTHR23501:SF187">
    <property type="entry name" value="MAJOR FACILITATOR SUPERFAMILY (MFS) PROFILE DOMAIN-CONTAINING PROTEIN"/>
    <property type="match status" value="1"/>
</dbReference>
<dbReference type="AlphaFoldDB" id="A0A5M3Z5X9"/>
<dbReference type="GO" id="GO:0022857">
    <property type="term" value="F:transmembrane transporter activity"/>
    <property type="evidence" value="ECO:0007669"/>
    <property type="project" value="InterPro"/>
</dbReference>
<feature type="transmembrane region" description="Helical" evidence="9">
    <location>
        <begin position="36"/>
        <end position="61"/>
    </location>
</feature>
<feature type="transmembrane region" description="Helical" evidence="9">
    <location>
        <begin position="302"/>
        <end position="322"/>
    </location>
</feature>
<comment type="caution">
    <text evidence="10">The sequence shown here is derived from an EMBL/GenBank/DDBJ whole genome shotgun (WGS) entry which is preliminary data.</text>
</comment>
<dbReference type="VEuPathDB" id="FungiDB:ATEG_06439"/>
<feature type="transmembrane region" description="Helical" evidence="9">
    <location>
        <begin position="431"/>
        <end position="453"/>
    </location>
</feature>
<dbReference type="InterPro" id="IPR020846">
    <property type="entry name" value="MFS_dom"/>
</dbReference>
<evidence type="ECO:0000256" key="7">
    <source>
        <dbReference type="ARBA" id="ARBA00023180"/>
    </source>
</evidence>
<evidence type="ECO:0000256" key="1">
    <source>
        <dbReference type="ARBA" id="ARBA00004141"/>
    </source>
</evidence>
<feature type="transmembrane region" description="Helical" evidence="9">
    <location>
        <begin position="508"/>
        <end position="529"/>
    </location>
</feature>
<feature type="transmembrane region" description="Helical" evidence="9">
    <location>
        <begin position="104"/>
        <end position="129"/>
    </location>
</feature>